<sequence length="65" mass="6987">GMDGIPAPPENIPTYPGGGQAAGYHHAPTTYRVRMAGLDYRDQKSDNQAKCEYTPNLHECPQAGA</sequence>
<accession>X0US51</accession>
<protein>
    <submittedName>
        <fullName evidence="2">Uncharacterized protein</fullName>
    </submittedName>
</protein>
<dbReference type="AlphaFoldDB" id="X0US51"/>
<proteinExistence type="predicted"/>
<feature type="compositionally biased region" description="Pro residues" evidence="1">
    <location>
        <begin position="1"/>
        <end position="11"/>
    </location>
</feature>
<dbReference type="EMBL" id="BARS01023931">
    <property type="protein sequence ID" value="GAG02052.1"/>
    <property type="molecule type" value="Genomic_DNA"/>
</dbReference>
<feature type="region of interest" description="Disordered" evidence="1">
    <location>
        <begin position="1"/>
        <end position="26"/>
    </location>
</feature>
<feature type="non-terminal residue" evidence="2">
    <location>
        <position position="1"/>
    </location>
</feature>
<comment type="caution">
    <text evidence="2">The sequence shown here is derived from an EMBL/GenBank/DDBJ whole genome shotgun (WGS) entry which is preliminary data.</text>
</comment>
<reference evidence="2" key="1">
    <citation type="journal article" date="2014" name="Front. Microbiol.">
        <title>High frequency of phylogenetically diverse reductive dehalogenase-homologous genes in deep subseafloor sedimentary metagenomes.</title>
        <authorList>
            <person name="Kawai M."/>
            <person name="Futagami T."/>
            <person name="Toyoda A."/>
            <person name="Takaki Y."/>
            <person name="Nishi S."/>
            <person name="Hori S."/>
            <person name="Arai W."/>
            <person name="Tsubouchi T."/>
            <person name="Morono Y."/>
            <person name="Uchiyama I."/>
            <person name="Ito T."/>
            <person name="Fujiyama A."/>
            <person name="Inagaki F."/>
            <person name="Takami H."/>
        </authorList>
    </citation>
    <scope>NUCLEOTIDE SEQUENCE</scope>
    <source>
        <strain evidence="2">Expedition CK06-06</strain>
    </source>
</reference>
<name>X0US51_9ZZZZ</name>
<gene>
    <name evidence="2" type="ORF">S01H1_38061</name>
</gene>
<evidence type="ECO:0000313" key="2">
    <source>
        <dbReference type="EMBL" id="GAG02052.1"/>
    </source>
</evidence>
<evidence type="ECO:0000256" key="1">
    <source>
        <dbReference type="SAM" id="MobiDB-lite"/>
    </source>
</evidence>
<organism evidence="2">
    <name type="scientific">marine sediment metagenome</name>
    <dbReference type="NCBI Taxonomy" id="412755"/>
    <lineage>
        <taxon>unclassified sequences</taxon>
        <taxon>metagenomes</taxon>
        <taxon>ecological metagenomes</taxon>
    </lineage>
</organism>